<sequence length="146" mass="15689">MLAWCGEAAPESVNVSHYEDSSGALATWPGPSSTATVADDVTFIAPPLDGKSASVPLDAPRDGWTVKPKPFALRPGVLYTAFGYQGKGYDQWTTEHVSFSAESVAKLTPGSVLVQRYDVSAGHQRDTVITRQEFDRQGRDPATCQS</sequence>
<organism evidence="1 2">
    <name type="scientific">Sphaerisporangium rufum</name>
    <dbReference type="NCBI Taxonomy" id="1381558"/>
    <lineage>
        <taxon>Bacteria</taxon>
        <taxon>Bacillati</taxon>
        <taxon>Actinomycetota</taxon>
        <taxon>Actinomycetes</taxon>
        <taxon>Streptosporangiales</taxon>
        <taxon>Streptosporangiaceae</taxon>
        <taxon>Sphaerisporangium</taxon>
    </lineage>
</organism>
<keyword evidence="2" id="KW-1185">Reference proteome</keyword>
<protein>
    <submittedName>
        <fullName evidence="1">Uncharacterized protein</fullName>
    </submittedName>
</protein>
<reference evidence="1" key="1">
    <citation type="submission" date="2021-01" db="EMBL/GenBank/DDBJ databases">
        <title>Whole genome shotgun sequence of Sphaerisporangium rufum NBRC 109079.</title>
        <authorList>
            <person name="Komaki H."/>
            <person name="Tamura T."/>
        </authorList>
    </citation>
    <scope>NUCLEOTIDE SEQUENCE</scope>
    <source>
        <strain evidence="1">NBRC 109079</strain>
    </source>
</reference>
<name>A0A919UXX6_9ACTN</name>
<proteinExistence type="predicted"/>
<accession>A0A919UXX6</accession>
<dbReference type="Proteomes" id="UP000655287">
    <property type="component" value="Unassembled WGS sequence"/>
</dbReference>
<dbReference type="AlphaFoldDB" id="A0A919UXX6"/>
<evidence type="ECO:0000313" key="1">
    <source>
        <dbReference type="EMBL" id="GII77456.1"/>
    </source>
</evidence>
<dbReference type="EMBL" id="BOOU01000036">
    <property type="protein sequence ID" value="GII77456.1"/>
    <property type="molecule type" value="Genomic_DNA"/>
</dbReference>
<comment type="caution">
    <text evidence="1">The sequence shown here is derived from an EMBL/GenBank/DDBJ whole genome shotgun (WGS) entry which is preliminary data.</text>
</comment>
<gene>
    <name evidence="1" type="ORF">Sru01_24380</name>
</gene>
<evidence type="ECO:0000313" key="2">
    <source>
        <dbReference type="Proteomes" id="UP000655287"/>
    </source>
</evidence>